<gene>
    <name evidence="3" type="ORF">FB470_003382</name>
</gene>
<organism evidence="3 4">
    <name type="scientific">Amycolatopsis thermophila</name>
    <dbReference type="NCBI Taxonomy" id="206084"/>
    <lineage>
        <taxon>Bacteria</taxon>
        <taxon>Bacillati</taxon>
        <taxon>Actinomycetota</taxon>
        <taxon>Actinomycetes</taxon>
        <taxon>Pseudonocardiales</taxon>
        <taxon>Pseudonocardiaceae</taxon>
        <taxon>Amycolatopsis</taxon>
    </lineage>
</organism>
<dbReference type="PRINTS" id="PR00412">
    <property type="entry name" value="EPOXHYDRLASE"/>
</dbReference>
<evidence type="ECO:0000256" key="1">
    <source>
        <dbReference type="ARBA" id="ARBA00022801"/>
    </source>
</evidence>
<evidence type="ECO:0000259" key="2">
    <source>
        <dbReference type="Pfam" id="PF00561"/>
    </source>
</evidence>
<reference evidence="3 4" key="1">
    <citation type="submission" date="2023-07" db="EMBL/GenBank/DDBJ databases">
        <title>Sequencing the genomes of 1000 actinobacteria strains.</title>
        <authorList>
            <person name="Klenk H.-P."/>
        </authorList>
    </citation>
    <scope>NUCLEOTIDE SEQUENCE [LARGE SCALE GENOMIC DNA]</scope>
    <source>
        <strain evidence="3 4">DSM 45805</strain>
    </source>
</reference>
<evidence type="ECO:0000313" key="4">
    <source>
        <dbReference type="Proteomes" id="UP001229651"/>
    </source>
</evidence>
<protein>
    <submittedName>
        <fullName evidence="3">Pimeloyl-ACP methyl ester carboxylesterase</fullName>
    </submittedName>
</protein>
<comment type="caution">
    <text evidence="3">The sequence shown here is derived from an EMBL/GenBank/DDBJ whole genome shotgun (WGS) entry which is preliminary data.</text>
</comment>
<dbReference type="RefSeq" id="WP_306992694.1">
    <property type="nucleotide sequence ID" value="NZ_JAUSUT010000001.1"/>
</dbReference>
<evidence type="ECO:0000313" key="3">
    <source>
        <dbReference type="EMBL" id="MDQ0379388.1"/>
    </source>
</evidence>
<dbReference type="Pfam" id="PF00561">
    <property type="entry name" value="Abhydrolase_1"/>
    <property type="match status" value="1"/>
</dbReference>
<feature type="domain" description="AB hydrolase-1" evidence="2">
    <location>
        <begin position="26"/>
        <end position="259"/>
    </location>
</feature>
<dbReference type="Gene3D" id="3.40.50.1820">
    <property type="entry name" value="alpha/beta hydrolase"/>
    <property type="match status" value="1"/>
</dbReference>
<dbReference type="EMBL" id="JAUSUT010000001">
    <property type="protein sequence ID" value="MDQ0379388.1"/>
    <property type="molecule type" value="Genomic_DNA"/>
</dbReference>
<dbReference type="InterPro" id="IPR029058">
    <property type="entry name" value="AB_hydrolase_fold"/>
</dbReference>
<dbReference type="Proteomes" id="UP001229651">
    <property type="component" value="Unassembled WGS sequence"/>
</dbReference>
<dbReference type="InterPro" id="IPR000073">
    <property type="entry name" value="AB_hydrolase_1"/>
</dbReference>
<dbReference type="SUPFAM" id="SSF53474">
    <property type="entry name" value="alpha/beta-Hydrolases"/>
    <property type="match status" value="1"/>
</dbReference>
<proteinExistence type="predicted"/>
<accession>A0ABU0EW98</accession>
<keyword evidence="1" id="KW-0378">Hydrolase</keyword>
<dbReference type="PANTHER" id="PTHR43329">
    <property type="entry name" value="EPOXIDE HYDROLASE"/>
    <property type="match status" value="1"/>
</dbReference>
<sequence length="276" mass="30417">MMEYLSIPTAAGSFDAIAAGPADGRPVLLLHGFPEAAVSWEHQVAVLGDRGYRAVAPDQRGYSPGVRPELAAEYGMDSIVGDVLAIADELGWSRFDLVGHDWGAAAAWWTASEHPGRLRTLTAVSTPHPGALGNALRTDEDQQMRSQYMRDWRSSGTEKQMLANNGEALRRMFEWKVPASRVDEYVRRLSEPGALTAALNWYRANRPRAEIGKVTVPTLYVWSTEDVAFGSTAALDTENWVAGAYSFQMLEDVTHWIPEEVPEVLTALLLEHLSAH</sequence>
<name>A0ABU0EW98_9PSEU</name>
<dbReference type="InterPro" id="IPR000639">
    <property type="entry name" value="Epox_hydrolase-like"/>
</dbReference>
<keyword evidence="4" id="KW-1185">Reference proteome</keyword>